<keyword evidence="7" id="KW-1185">Reference proteome</keyword>
<dbReference type="InterPro" id="IPR011009">
    <property type="entry name" value="Kinase-like_dom_sf"/>
</dbReference>
<dbReference type="InterPro" id="IPR000719">
    <property type="entry name" value="Prot_kinase_dom"/>
</dbReference>
<accession>A0A397T277</accession>
<sequence length="166" mass="19441">MLVMQYASEGDLHHYLRKNFTNITWNKQKLFMLWQISEGLETIHNADFIHRDFHSGNILNDYNNGRNIRYRRDEWKIGDLGLSQPANNTSSNNEIYGVIPYIAPEIFKGSAFSKESDVYSMGMIMWEFTTGCKPFANVKHDIHLVYKILDGERLNLQKIHQNVMLI</sequence>
<keyword evidence="1" id="KW-0808">Transferase</keyword>
<comment type="caution">
    <text evidence="6">The sequence shown here is derived from an EMBL/GenBank/DDBJ whole genome shotgun (WGS) entry which is preliminary data.</text>
</comment>
<gene>
    <name evidence="6" type="ORF">C1645_849383</name>
</gene>
<keyword evidence="3 6" id="KW-0418">Kinase</keyword>
<dbReference type="Proteomes" id="UP000265703">
    <property type="component" value="Unassembled WGS sequence"/>
</dbReference>
<proteinExistence type="predicted"/>
<evidence type="ECO:0000313" key="7">
    <source>
        <dbReference type="Proteomes" id="UP000265703"/>
    </source>
</evidence>
<protein>
    <submittedName>
        <fullName evidence="6">Kinase-like domain-containing protein</fullName>
    </submittedName>
</protein>
<dbReference type="PROSITE" id="PS50011">
    <property type="entry name" value="PROTEIN_KINASE_DOM"/>
    <property type="match status" value="1"/>
</dbReference>
<dbReference type="EMBL" id="QKYT01000184">
    <property type="protein sequence ID" value="RIA90345.1"/>
    <property type="molecule type" value="Genomic_DNA"/>
</dbReference>
<dbReference type="InterPro" id="IPR051681">
    <property type="entry name" value="Ser/Thr_Kinases-Pseudokinases"/>
</dbReference>
<dbReference type="PANTHER" id="PTHR44329">
    <property type="entry name" value="SERINE/THREONINE-PROTEIN KINASE TNNI3K-RELATED"/>
    <property type="match status" value="1"/>
</dbReference>
<dbReference type="GO" id="GO:0005524">
    <property type="term" value="F:ATP binding"/>
    <property type="evidence" value="ECO:0007669"/>
    <property type="project" value="UniProtKB-KW"/>
</dbReference>
<dbReference type="Gene3D" id="1.10.510.10">
    <property type="entry name" value="Transferase(Phosphotransferase) domain 1"/>
    <property type="match status" value="1"/>
</dbReference>
<dbReference type="Pfam" id="PF00069">
    <property type="entry name" value="Pkinase"/>
    <property type="match status" value="1"/>
</dbReference>
<feature type="domain" description="Protein kinase" evidence="5">
    <location>
        <begin position="1"/>
        <end position="166"/>
    </location>
</feature>
<organism evidence="6 7">
    <name type="scientific">Glomus cerebriforme</name>
    <dbReference type="NCBI Taxonomy" id="658196"/>
    <lineage>
        <taxon>Eukaryota</taxon>
        <taxon>Fungi</taxon>
        <taxon>Fungi incertae sedis</taxon>
        <taxon>Mucoromycota</taxon>
        <taxon>Glomeromycotina</taxon>
        <taxon>Glomeromycetes</taxon>
        <taxon>Glomerales</taxon>
        <taxon>Glomeraceae</taxon>
        <taxon>Glomus</taxon>
    </lineage>
</organism>
<dbReference type="GO" id="GO:0004674">
    <property type="term" value="F:protein serine/threonine kinase activity"/>
    <property type="evidence" value="ECO:0007669"/>
    <property type="project" value="TreeGrafter"/>
</dbReference>
<evidence type="ECO:0000256" key="3">
    <source>
        <dbReference type="ARBA" id="ARBA00022777"/>
    </source>
</evidence>
<keyword evidence="2" id="KW-0547">Nucleotide-binding</keyword>
<dbReference type="SUPFAM" id="SSF56112">
    <property type="entry name" value="Protein kinase-like (PK-like)"/>
    <property type="match status" value="1"/>
</dbReference>
<dbReference type="OrthoDB" id="2322753at2759"/>
<evidence type="ECO:0000256" key="4">
    <source>
        <dbReference type="ARBA" id="ARBA00022840"/>
    </source>
</evidence>
<dbReference type="AlphaFoldDB" id="A0A397T277"/>
<name>A0A397T277_9GLOM</name>
<evidence type="ECO:0000313" key="6">
    <source>
        <dbReference type="EMBL" id="RIA90345.1"/>
    </source>
</evidence>
<evidence type="ECO:0000259" key="5">
    <source>
        <dbReference type="PROSITE" id="PS50011"/>
    </source>
</evidence>
<keyword evidence="4" id="KW-0067">ATP-binding</keyword>
<reference evidence="6 7" key="1">
    <citation type="submission" date="2018-06" db="EMBL/GenBank/DDBJ databases">
        <title>Comparative genomics reveals the genomic features of Rhizophagus irregularis, R. cerebriforme, R. diaphanum and Gigaspora rosea, and their symbiotic lifestyle signature.</title>
        <authorList>
            <person name="Morin E."/>
            <person name="San Clemente H."/>
            <person name="Chen E.C.H."/>
            <person name="De La Providencia I."/>
            <person name="Hainaut M."/>
            <person name="Kuo A."/>
            <person name="Kohler A."/>
            <person name="Murat C."/>
            <person name="Tang N."/>
            <person name="Roy S."/>
            <person name="Loubradou J."/>
            <person name="Henrissat B."/>
            <person name="Grigoriev I.V."/>
            <person name="Corradi N."/>
            <person name="Roux C."/>
            <person name="Martin F.M."/>
        </authorList>
    </citation>
    <scope>NUCLEOTIDE SEQUENCE [LARGE SCALE GENOMIC DNA]</scope>
    <source>
        <strain evidence="6 7">DAOM 227022</strain>
    </source>
</reference>
<evidence type="ECO:0000256" key="1">
    <source>
        <dbReference type="ARBA" id="ARBA00022679"/>
    </source>
</evidence>
<dbReference type="PANTHER" id="PTHR44329:SF288">
    <property type="entry name" value="MITOGEN-ACTIVATED PROTEIN KINASE KINASE KINASE 20"/>
    <property type="match status" value="1"/>
</dbReference>
<evidence type="ECO:0000256" key="2">
    <source>
        <dbReference type="ARBA" id="ARBA00022741"/>
    </source>
</evidence>